<name>A0ABT1W1F6_9PROT</name>
<organism evidence="3 4">
    <name type="scientific">Rhizosaccharibacter radicis</name>
    <dbReference type="NCBI Taxonomy" id="2782605"/>
    <lineage>
        <taxon>Bacteria</taxon>
        <taxon>Pseudomonadati</taxon>
        <taxon>Pseudomonadota</taxon>
        <taxon>Alphaproteobacteria</taxon>
        <taxon>Acetobacterales</taxon>
        <taxon>Acetobacteraceae</taxon>
        <taxon>Rhizosaccharibacter</taxon>
    </lineage>
</organism>
<comment type="similarity">
    <text evidence="1">Belongs to the N-acylglucosamine 2-epimerase family.</text>
</comment>
<dbReference type="Proteomes" id="UP001524547">
    <property type="component" value="Unassembled WGS sequence"/>
</dbReference>
<gene>
    <name evidence="3" type="ORF">NFI88_14220</name>
</gene>
<protein>
    <submittedName>
        <fullName evidence="3">AGE family epimerase/isomerase</fullName>
    </submittedName>
</protein>
<proteinExistence type="inferred from homology"/>
<keyword evidence="4" id="KW-1185">Reference proteome</keyword>
<dbReference type="Pfam" id="PF07221">
    <property type="entry name" value="GlcNAc_2-epim"/>
    <property type="match status" value="1"/>
</dbReference>
<dbReference type="InterPro" id="IPR008928">
    <property type="entry name" value="6-hairpin_glycosidase_sf"/>
</dbReference>
<keyword evidence="2" id="KW-0413">Isomerase</keyword>
<dbReference type="PANTHER" id="PTHR15108">
    <property type="entry name" value="N-ACYLGLUCOSAMINE-2-EPIMERASE"/>
    <property type="match status" value="1"/>
</dbReference>
<evidence type="ECO:0000313" key="3">
    <source>
        <dbReference type="EMBL" id="MCQ8241992.1"/>
    </source>
</evidence>
<evidence type="ECO:0000313" key="4">
    <source>
        <dbReference type="Proteomes" id="UP001524547"/>
    </source>
</evidence>
<dbReference type="RefSeq" id="WP_422920740.1">
    <property type="nucleotide sequence ID" value="NZ_JAMZEJ010000008.1"/>
</dbReference>
<sequence length="415" mass="45979">MNSPDAGPLGRVPTRLGRVQDGFRDWMLSLAAPFWCRQALARPPRLRGAPRGAQEHLDIAGRPARPGFRRLRVQARLLSAFSLLAERGVPDTLPVAADIARFISRAQQPEGSWACLLSPEGRVIDPTSDLHDTACALQAFARFSRLGDGASGLALAHATLDHIERDMVHPDGGFRDLYPARHDWRHQTPHMHLLEAMLALHDLHPEPRWDRLASVLARLGADRFLDPFDDTLGERFLPDLHRAPGLEGEGVIPGHHAHWIWLLDRHAADSGEDHDDAIRRLDRFCLRHGVGPETALIRDEVGRDGTLRRGSARLWAQADLLHAQCALHGRAVRRGDLDDALDREALIERIADAMLSRFLLGRGAMISPPGAWIDVLDEGARPAADRIPAATLCHLVLAWNALEQLRPLDNDAASR</sequence>
<reference evidence="3 4" key="1">
    <citation type="submission" date="2022-06" db="EMBL/GenBank/DDBJ databases">
        <title>Rhizosaccharibacter gen. nov. sp. nov. KSS12, endophytic bacteria isolated from sugarcane.</title>
        <authorList>
            <person name="Pitiwittayakul N."/>
        </authorList>
    </citation>
    <scope>NUCLEOTIDE SEQUENCE [LARGE SCALE GENOMIC DNA]</scope>
    <source>
        <strain evidence="3 4">KSS12</strain>
    </source>
</reference>
<dbReference type="EMBL" id="JAMZEJ010000008">
    <property type="protein sequence ID" value="MCQ8241992.1"/>
    <property type="molecule type" value="Genomic_DNA"/>
</dbReference>
<evidence type="ECO:0000256" key="1">
    <source>
        <dbReference type="ARBA" id="ARBA00008558"/>
    </source>
</evidence>
<dbReference type="InterPro" id="IPR012341">
    <property type="entry name" value="6hp_glycosidase-like_sf"/>
</dbReference>
<dbReference type="Gene3D" id="1.50.10.10">
    <property type="match status" value="1"/>
</dbReference>
<dbReference type="SUPFAM" id="SSF48208">
    <property type="entry name" value="Six-hairpin glycosidases"/>
    <property type="match status" value="1"/>
</dbReference>
<accession>A0ABT1W1F6</accession>
<evidence type="ECO:0000256" key="2">
    <source>
        <dbReference type="ARBA" id="ARBA00023235"/>
    </source>
</evidence>
<dbReference type="InterPro" id="IPR010819">
    <property type="entry name" value="AGE/CE"/>
</dbReference>
<comment type="caution">
    <text evidence="3">The sequence shown here is derived from an EMBL/GenBank/DDBJ whole genome shotgun (WGS) entry which is preliminary data.</text>
</comment>